<dbReference type="Proteomes" id="UP001057481">
    <property type="component" value="Unassembled WGS sequence"/>
</dbReference>
<feature type="transmembrane region" description="Helical" evidence="6">
    <location>
        <begin position="203"/>
        <end position="220"/>
    </location>
</feature>
<feature type="transmembrane region" description="Helical" evidence="6">
    <location>
        <begin position="52"/>
        <end position="72"/>
    </location>
</feature>
<keyword evidence="3 6" id="KW-0812">Transmembrane</keyword>
<feature type="transmembrane region" description="Helical" evidence="6">
    <location>
        <begin position="12"/>
        <end position="32"/>
    </location>
</feature>
<protein>
    <submittedName>
        <fullName evidence="8">Bifunctional lysylphosphatidylglycerol flippase/synthetase MprF</fullName>
    </submittedName>
</protein>
<organism evidence="8 9">
    <name type="scientific">Periweissella beninensis</name>
    <dbReference type="NCBI Taxonomy" id="504936"/>
    <lineage>
        <taxon>Bacteria</taxon>
        <taxon>Bacillati</taxon>
        <taxon>Bacillota</taxon>
        <taxon>Bacilli</taxon>
        <taxon>Lactobacillales</taxon>
        <taxon>Lactobacillaceae</taxon>
        <taxon>Periweissella</taxon>
    </lineage>
</organism>
<gene>
    <name evidence="8" type="primary">mprF</name>
    <name evidence="8" type="ORF">KAK10_01195</name>
</gene>
<feature type="transmembrane region" description="Helical" evidence="6">
    <location>
        <begin position="444"/>
        <end position="464"/>
    </location>
</feature>
<evidence type="ECO:0000256" key="6">
    <source>
        <dbReference type="SAM" id="Phobius"/>
    </source>
</evidence>
<feature type="transmembrane region" description="Helical" evidence="6">
    <location>
        <begin position="358"/>
        <end position="378"/>
    </location>
</feature>
<feature type="transmembrane region" description="Helical" evidence="6">
    <location>
        <begin position="270"/>
        <end position="294"/>
    </location>
</feature>
<feature type="transmembrane region" description="Helical" evidence="6">
    <location>
        <begin position="134"/>
        <end position="158"/>
    </location>
</feature>
<dbReference type="NCBIfam" id="NF033480">
    <property type="entry name" value="bifunc_MprF"/>
    <property type="match status" value="1"/>
</dbReference>
<feature type="transmembrane region" description="Helical" evidence="6">
    <location>
        <begin position="315"/>
        <end position="338"/>
    </location>
</feature>
<reference evidence="8" key="1">
    <citation type="submission" date="2021-04" db="EMBL/GenBank/DDBJ databases">
        <title>Taxonomic assessment of Weissella genus.</title>
        <authorList>
            <person name="Fanelli F."/>
            <person name="Chieffi D."/>
            <person name="Dell'Aquila A."/>
            <person name="Gyu-Sung C."/>
            <person name="Franz C.M.A.P."/>
            <person name="Fusco V."/>
        </authorList>
    </citation>
    <scope>NUCLEOTIDE SEQUENCE</scope>
    <source>
        <strain evidence="8">LMG 25373</strain>
    </source>
</reference>
<evidence type="ECO:0000259" key="7">
    <source>
        <dbReference type="Pfam" id="PF09924"/>
    </source>
</evidence>
<feature type="transmembrane region" description="Helical" evidence="6">
    <location>
        <begin position="385"/>
        <end position="401"/>
    </location>
</feature>
<evidence type="ECO:0000256" key="3">
    <source>
        <dbReference type="ARBA" id="ARBA00022692"/>
    </source>
</evidence>
<dbReference type="Pfam" id="PF09924">
    <property type="entry name" value="LPG_synthase_C"/>
    <property type="match status" value="1"/>
</dbReference>
<keyword evidence="9" id="KW-1185">Reference proteome</keyword>
<dbReference type="PANTHER" id="PTHR34697:SF2">
    <property type="entry name" value="PHOSPHATIDYLGLYCEROL LYSYLTRANSFERASE"/>
    <property type="match status" value="1"/>
</dbReference>
<feature type="transmembrane region" description="Helical" evidence="6">
    <location>
        <begin position="93"/>
        <end position="114"/>
    </location>
</feature>
<evidence type="ECO:0000256" key="5">
    <source>
        <dbReference type="ARBA" id="ARBA00023136"/>
    </source>
</evidence>
<comment type="subcellular location">
    <subcellularLocation>
        <location evidence="1">Cell membrane</location>
        <topology evidence="1">Multi-pass membrane protein</topology>
    </subcellularLocation>
</comment>
<dbReference type="InterPro" id="IPR024320">
    <property type="entry name" value="LPG_synthase_C"/>
</dbReference>
<dbReference type="InterPro" id="IPR051211">
    <property type="entry name" value="PG_lysyltransferase"/>
</dbReference>
<keyword evidence="2" id="KW-1003">Cell membrane</keyword>
<dbReference type="InterPro" id="IPR016181">
    <property type="entry name" value="Acyl_CoA_acyltransferase"/>
</dbReference>
<feature type="transmembrane region" description="Helical" evidence="6">
    <location>
        <begin position="484"/>
        <end position="503"/>
    </location>
</feature>
<evidence type="ECO:0000256" key="2">
    <source>
        <dbReference type="ARBA" id="ARBA00022475"/>
    </source>
</evidence>
<feature type="transmembrane region" description="Helical" evidence="6">
    <location>
        <begin position="407"/>
        <end position="423"/>
    </location>
</feature>
<keyword evidence="4 6" id="KW-1133">Transmembrane helix</keyword>
<evidence type="ECO:0000313" key="8">
    <source>
        <dbReference type="EMBL" id="MCM2436552.1"/>
    </source>
</evidence>
<proteinExistence type="predicted"/>
<evidence type="ECO:0000313" key="9">
    <source>
        <dbReference type="Proteomes" id="UP001057481"/>
    </source>
</evidence>
<feature type="domain" description="Phosphatidylglycerol lysyltransferase C-terminal" evidence="7">
    <location>
        <begin position="528"/>
        <end position="822"/>
    </location>
</feature>
<dbReference type="SUPFAM" id="SSF55729">
    <property type="entry name" value="Acyl-CoA N-acyltransferases (Nat)"/>
    <property type="match status" value="1"/>
</dbReference>
<feature type="transmembrane region" description="Helical" evidence="6">
    <location>
        <begin position="232"/>
        <end position="258"/>
    </location>
</feature>
<accession>A0ABT0VJH3</accession>
<sequence length="854" mass="97375">MQKMKVLLQRYAKVFEGIFLIAVSIAILVEVISISKTISPAILVDKFGDVSFIKLVAVVMIGLIGVSPMLGYDMLLNKTLNNKLNLRYLFETSWVINTINNLAGFGGFVSVGLRTEFYGKKNNNKLFAKTLTRLFMFIMSGLSIYSAIALLLVICGYANHYVQQYWIWLVGGSLYIPVVWLTSSLKKNVITKSFKLKITGISVLEWTGVVLTFFTAGWALGIPINIVQMLPILIAATIIGIASLIPGSIGSFDVIMILGLSDLGLPRETAIAWLLLYRIAYYIIPFIIGLVLLIHNFGATFSERYNDVPKQMIMTIGHGIVTVLLYFSGVMMIVYATIPNAFERWHWLSAVNPWSANLIYEFPNILLGFMLLMVARGIASKVKRALIPTVIVLLVTMVYMFVREAAYVSVTFTMVLLILVLLVRKRLFRQQFIYSWEARTVDSFIWALLVVLYIFLGVYSLPGIKHHHSHIRHHIEFILFPNAKIWLSGLLAILIVTSFVFILERYLEGHRIIVGVDYLSGKTRLANLLNQFKGNATSQLAYLGDKRLFFYQNNNGEDTVVIQFRRLNSKLLVMGDPFGNAPDFPAAMQAFIHDSDHLGYTPVFYEVSQEIAMLAHEYGYNFIKMGEEAHVDLPSFSLQGGKRRTQRTIVNRFKRDNYHFEIIKPPYSEEFLDQLNKISDQWLQGRREKGFSLGFFKRDYLQKAPIAVIVDENNKICAFASIMSSDDHCEISVDLMRFGYDAPGSTMDYMFINLFEKMQVQGYKTFNLGMAPLANVGQYYQSFSEERIANLVYQFGSNFYSFQGLRNFKSKYADSWEPRYTSYSKYNSILYVMIALLIVDNQPIDEIEIPVKFE</sequence>
<feature type="transmembrane region" description="Helical" evidence="6">
    <location>
        <begin position="165"/>
        <end position="183"/>
    </location>
</feature>
<keyword evidence="5 6" id="KW-0472">Membrane</keyword>
<dbReference type="RefSeq" id="WP_205142998.1">
    <property type="nucleotide sequence ID" value="NZ_JAFBDN010000002.1"/>
</dbReference>
<comment type="caution">
    <text evidence="8">The sequence shown here is derived from an EMBL/GenBank/DDBJ whole genome shotgun (WGS) entry which is preliminary data.</text>
</comment>
<dbReference type="PANTHER" id="PTHR34697">
    <property type="entry name" value="PHOSPHATIDYLGLYCEROL LYSYLTRANSFERASE"/>
    <property type="match status" value="1"/>
</dbReference>
<dbReference type="EMBL" id="JAGMVS010000037">
    <property type="protein sequence ID" value="MCM2436552.1"/>
    <property type="molecule type" value="Genomic_DNA"/>
</dbReference>
<evidence type="ECO:0000256" key="1">
    <source>
        <dbReference type="ARBA" id="ARBA00004651"/>
    </source>
</evidence>
<name>A0ABT0VJH3_9LACO</name>
<evidence type="ECO:0000256" key="4">
    <source>
        <dbReference type="ARBA" id="ARBA00022989"/>
    </source>
</evidence>